<feature type="repeat" description="PPR" evidence="1">
    <location>
        <begin position="532"/>
        <end position="566"/>
    </location>
</feature>
<dbReference type="Pfam" id="PF01535">
    <property type="entry name" value="PPR"/>
    <property type="match status" value="2"/>
</dbReference>
<proteinExistence type="predicted"/>
<keyword evidence="3" id="KW-1185">Reference proteome</keyword>
<dbReference type="Gene3D" id="1.25.40.10">
    <property type="entry name" value="Tetratricopeptide repeat domain"/>
    <property type="match status" value="5"/>
</dbReference>
<dbReference type="PANTHER" id="PTHR47931:SF2">
    <property type="entry name" value="OS01G0228400 PROTEIN"/>
    <property type="match status" value="1"/>
</dbReference>
<dbReference type="OrthoDB" id="185373at2759"/>
<dbReference type="eggNOG" id="KOG4197">
    <property type="taxonomic scope" value="Eukaryota"/>
</dbReference>
<dbReference type="InParanoid" id="A0A0L0HRE0"/>
<dbReference type="VEuPathDB" id="FungiDB:SPPG_01391"/>
<sequence>MSRHLFLALSKALGGCPHRCRPPLSRVALQPGGRRMSVVADCPPKSSYRPSNPLCNGTEDCTTRNLRMGEYLSRKGLRRVRDRRTERVLNPDRHPTYGQTNRRTQGYHSATFPLISEESAHDAATVHLSKPPSMSAEVTAEAVTQAWQRFRALLIERGGEGDNIPVELLRDIFHTLAKGMMRKRRSAEYLRTVAGYMRQKGVMFFSEELEYLVAAQRILRNWGEALEVLDSLEKMRRPDDPPWRLGTYEAGMRAHIKQGNMGLAMGLLDRMEKDRIRPTARIFATLIDGAITGDDVSLALNLFQRMSDKGVSPDARSLALLLTAFRNDEEKLKRLYQMASESSLIDLPTNPVFQQSLISVSSRLGDLELAFKHLMFMKDSCADPSYQVAGYTMLIDGFLKRDQIPKRGMKMAEDLFEEMKRSGLRPNLKTYTVLMHGYLKFKGLHRVVQCFEELVAEGLQPDQTIYNIVLRACVLHGDIRKMEDVFQNLLDSGLQPNLHILSSLMAGYVVYHQLNRAMEVFESMGSYGLKPDVVAFNIIINGHGLQQDLPGVMRCWQQMLDHGMQPNHITYTSLLQALSTMLDPDVPKMHQRIFATEVKPDVYAYTLLIDDRLRRGQLLGAQQLFDDFLATGTKLNSVAFTTLMNAYIGERNHGPVAELFQRLTEQGGLIDGPVYHVLMRMLVNANRPQEVERIWAMMKGERIDPDKGNYAIAMQSYLQLWDVAKVWELLDEMKSKHIYPDEHVYHLVIKGFVGRWTTPGARAAVQAYKMMLAEGVIPAQVTFRILIVMACRRRDQEALLRFVRDAMAMGRMRALDGQLRRTVWNFLVDTRELAGVMEMADVCIKMAVLDDVLVVINRLAATRDVEGIIECWDKFASSSSGRIHDEIVSEVLEIVAIRCNAPTEAKQLWNNLVSGKYSAVSRTMAVGTVVMYLRALAYWDETEALIKMCTCGLVELGLKTSAVEKVLEECFKFMRWKLGNNLEQVTEFWKARDEVDINKIAAVP</sequence>
<feature type="repeat" description="PPR" evidence="1">
    <location>
        <begin position="279"/>
        <end position="313"/>
    </location>
</feature>
<dbReference type="OMA" id="NTHAYNG"/>
<feature type="repeat" description="PPR" evidence="1">
    <location>
        <begin position="427"/>
        <end position="461"/>
    </location>
</feature>
<dbReference type="AlphaFoldDB" id="A0A0L0HRE0"/>
<dbReference type="Proteomes" id="UP000053201">
    <property type="component" value="Unassembled WGS sequence"/>
</dbReference>
<dbReference type="RefSeq" id="XP_016611980.1">
    <property type="nucleotide sequence ID" value="XM_016749711.1"/>
</dbReference>
<dbReference type="InterPro" id="IPR011990">
    <property type="entry name" value="TPR-like_helical_dom_sf"/>
</dbReference>
<evidence type="ECO:0000313" key="2">
    <source>
        <dbReference type="EMBL" id="KND03941.1"/>
    </source>
</evidence>
<evidence type="ECO:0000313" key="3">
    <source>
        <dbReference type="Proteomes" id="UP000053201"/>
    </source>
</evidence>
<dbReference type="Pfam" id="PF13812">
    <property type="entry name" value="PPR_3"/>
    <property type="match status" value="1"/>
</dbReference>
<dbReference type="STRING" id="645134.A0A0L0HRE0"/>
<organism evidence="2 3">
    <name type="scientific">Spizellomyces punctatus (strain DAOM BR117)</name>
    <dbReference type="NCBI Taxonomy" id="645134"/>
    <lineage>
        <taxon>Eukaryota</taxon>
        <taxon>Fungi</taxon>
        <taxon>Fungi incertae sedis</taxon>
        <taxon>Chytridiomycota</taxon>
        <taxon>Chytridiomycota incertae sedis</taxon>
        <taxon>Chytridiomycetes</taxon>
        <taxon>Spizellomycetales</taxon>
        <taxon>Spizellomycetaceae</taxon>
        <taxon>Spizellomyces</taxon>
    </lineage>
</organism>
<evidence type="ECO:0000256" key="1">
    <source>
        <dbReference type="PROSITE-ProRule" id="PRU00708"/>
    </source>
</evidence>
<dbReference type="NCBIfam" id="TIGR00756">
    <property type="entry name" value="PPR"/>
    <property type="match status" value="5"/>
</dbReference>
<feature type="repeat" description="PPR" evidence="1">
    <location>
        <begin position="497"/>
        <end position="531"/>
    </location>
</feature>
<name>A0A0L0HRE0_SPIPD</name>
<accession>A0A0L0HRE0</accession>
<dbReference type="InterPro" id="IPR002885">
    <property type="entry name" value="PPR_rpt"/>
</dbReference>
<dbReference type="PROSITE" id="PS51375">
    <property type="entry name" value="PPR"/>
    <property type="match status" value="6"/>
</dbReference>
<dbReference type="GeneID" id="27685057"/>
<reference evidence="2 3" key="1">
    <citation type="submission" date="2009-08" db="EMBL/GenBank/DDBJ databases">
        <title>The Genome Sequence of Spizellomyces punctatus strain DAOM BR117.</title>
        <authorList>
            <consortium name="The Broad Institute Genome Sequencing Platform"/>
            <person name="Russ C."/>
            <person name="Cuomo C."/>
            <person name="Shea T."/>
            <person name="Young S.K."/>
            <person name="Zeng Q."/>
            <person name="Koehrsen M."/>
            <person name="Haas B."/>
            <person name="Borodovsky M."/>
            <person name="Guigo R."/>
            <person name="Alvarado L."/>
            <person name="Berlin A."/>
            <person name="Bochicchio J."/>
            <person name="Borenstein D."/>
            <person name="Chapman S."/>
            <person name="Chen Z."/>
            <person name="Engels R."/>
            <person name="Freedman E."/>
            <person name="Gellesch M."/>
            <person name="Goldberg J."/>
            <person name="Griggs A."/>
            <person name="Gujja S."/>
            <person name="Heiman D."/>
            <person name="Hepburn T."/>
            <person name="Howarth C."/>
            <person name="Jen D."/>
            <person name="Larson L."/>
            <person name="Lewis B."/>
            <person name="Mehta T."/>
            <person name="Park D."/>
            <person name="Pearson M."/>
            <person name="Roberts A."/>
            <person name="Saif S."/>
            <person name="Shenoy N."/>
            <person name="Sisk P."/>
            <person name="Stolte C."/>
            <person name="Sykes S."/>
            <person name="Thomson T."/>
            <person name="Walk T."/>
            <person name="White J."/>
            <person name="Yandava C."/>
            <person name="Burger G."/>
            <person name="Gray M.W."/>
            <person name="Holland P.W.H."/>
            <person name="King N."/>
            <person name="Lang F.B.F."/>
            <person name="Roger A.J."/>
            <person name="Ruiz-Trillo I."/>
            <person name="Lander E."/>
            <person name="Nusbaum C."/>
        </authorList>
    </citation>
    <scope>NUCLEOTIDE SEQUENCE [LARGE SCALE GENOMIC DNA]</scope>
    <source>
        <strain evidence="2 3">DAOM BR117</strain>
    </source>
</reference>
<feature type="repeat" description="PPR" evidence="1">
    <location>
        <begin position="671"/>
        <end position="705"/>
    </location>
</feature>
<dbReference type="PANTHER" id="PTHR47931">
    <property type="entry name" value="OS01G0228400 PROTEIN"/>
    <property type="match status" value="1"/>
</dbReference>
<dbReference type="EMBL" id="KQ257451">
    <property type="protein sequence ID" value="KND03941.1"/>
    <property type="molecule type" value="Genomic_DNA"/>
</dbReference>
<dbReference type="Pfam" id="PF13041">
    <property type="entry name" value="PPR_2"/>
    <property type="match status" value="2"/>
</dbReference>
<feature type="repeat" description="PPR" evidence="1">
    <location>
        <begin position="462"/>
        <end position="496"/>
    </location>
</feature>
<protein>
    <submittedName>
        <fullName evidence="2">Pentatricopeptide repeat domain-containing protein</fullName>
    </submittedName>
</protein>
<gene>
    <name evidence="2" type="ORF">SPPG_01391</name>
</gene>